<organism evidence="2 3">
    <name type="scientific">Streptomyces mobaraensis (strain ATCC 29032 / DSM 40847 / JCM 4168 / NBRC 13819 / NCIMB 11159 / IPCR 16-22)</name>
    <dbReference type="NCBI Taxonomy" id="1223523"/>
    <lineage>
        <taxon>Bacteria</taxon>
        <taxon>Bacillati</taxon>
        <taxon>Actinomycetota</taxon>
        <taxon>Actinomycetes</taxon>
        <taxon>Kitasatosporales</taxon>
        <taxon>Streptomycetaceae</taxon>
        <taxon>Streptomyces</taxon>
    </lineage>
</organism>
<feature type="compositionally biased region" description="Basic and acidic residues" evidence="1">
    <location>
        <begin position="26"/>
        <end position="50"/>
    </location>
</feature>
<dbReference type="EMBL" id="AORZ01000193">
    <property type="protein sequence ID" value="EME96596.1"/>
    <property type="molecule type" value="Genomic_DNA"/>
</dbReference>
<dbReference type="PATRIC" id="fig|1223523.3.peg.6227"/>
<sequence>MHSFGPGVLVHQIEQTSGVRQHAVRHRMEDGAPLSDVERLPDGLDRDVRAPLRAAGRPPEAVAALVASGPDPAAD</sequence>
<evidence type="ECO:0000313" key="3">
    <source>
        <dbReference type="Proteomes" id="UP000011740"/>
    </source>
</evidence>
<keyword evidence="2" id="KW-0413">Isomerase</keyword>
<gene>
    <name evidence="2" type="ORF">H340_30683</name>
</gene>
<proteinExistence type="predicted"/>
<dbReference type="STRING" id="1223523.H340_30683"/>
<dbReference type="GO" id="GO:0016853">
    <property type="term" value="F:isomerase activity"/>
    <property type="evidence" value="ECO:0007669"/>
    <property type="project" value="UniProtKB-KW"/>
</dbReference>
<reference evidence="2 3" key="1">
    <citation type="journal article" date="2013" name="Genome Announc.">
        <title>Whole-Genome Shotgun Assembly and Analysis of the Genome of Streptomyces mobaraensis DSM 40847, a Strain for Industrial Production of Microbial Transglutaminase.</title>
        <authorList>
            <person name="Yang H."/>
            <person name="He T."/>
            <person name="Wu W."/>
            <person name="Zhu W."/>
            <person name="Lu B."/>
            <person name="Sun W."/>
        </authorList>
    </citation>
    <scope>NUCLEOTIDE SEQUENCE [LARGE SCALE GENOMIC DNA]</scope>
    <source>
        <strain evidence="2 3">DSM 40847</strain>
    </source>
</reference>
<protein>
    <submittedName>
        <fullName evidence="2">Phosphomannose isomerase</fullName>
    </submittedName>
</protein>
<evidence type="ECO:0000256" key="1">
    <source>
        <dbReference type="SAM" id="MobiDB-lite"/>
    </source>
</evidence>
<feature type="region of interest" description="Disordered" evidence="1">
    <location>
        <begin position="15"/>
        <end position="75"/>
    </location>
</feature>
<comment type="caution">
    <text evidence="2">The sequence shown here is derived from an EMBL/GenBank/DDBJ whole genome shotgun (WGS) entry which is preliminary data.</text>
</comment>
<dbReference type="AlphaFoldDB" id="M3BY70"/>
<name>M3BY70_STRM1</name>
<accession>M3BY70</accession>
<evidence type="ECO:0000313" key="2">
    <source>
        <dbReference type="EMBL" id="EME96596.1"/>
    </source>
</evidence>
<dbReference type="Proteomes" id="UP000011740">
    <property type="component" value="Unassembled WGS sequence"/>
</dbReference>
<dbReference type="RefSeq" id="WP_004955207.1">
    <property type="nucleotide sequence ID" value="NZ_AORZ01000193.1"/>
</dbReference>